<reference evidence="1 2" key="1">
    <citation type="submission" date="2015-12" db="EMBL/GenBank/DDBJ databases">
        <title>Draft genome sequence of Moniliophthora roreri, the causal agent of frosty pod rot of cacao.</title>
        <authorList>
            <person name="Aime M.C."/>
            <person name="Diaz-Valderrama J.R."/>
            <person name="Kijpornyongpan T."/>
            <person name="Phillips-Mora W."/>
        </authorList>
    </citation>
    <scope>NUCLEOTIDE SEQUENCE [LARGE SCALE GENOMIC DNA]</scope>
    <source>
        <strain evidence="1 2">MCA 2952</strain>
    </source>
</reference>
<gene>
    <name evidence="1" type="ORF">WG66_1345</name>
</gene>
<organism evidence="1 2">
    <name type="scientific">Moniliophthora roreri</name>
    <name type="common">Frosty pod rot fungus</name>
    <name type="synonym">Monilia roreri</name>
    <dbReference type="NCBI Taxonomy" id="221103"/>
    <lineage>
        <taxon>Eukaryota</taxon>
        <taxon>Fungi</taxon>
        <taxon>Dikarya</taxon>
        <taxon>Basidiomycota</taxon>
        <taxon>Agaricomycotina</taxon>
        <taxon>Agaricomycetes</taxon>
        <taxon>Agaricomycetidae</taxon>
        <taxon>Agaricales</taxon>
        <taxon>Marasmiineae</taxon>
        <taxon>Marasmiaceae</taxon>
        <taxon>Moniliophthora</taxon>
    </lineage>
</organism>
<evidence type="ECO:0000313" key="2">
    <source>
        <dbReference type="Proteomes" id="UP000054988"/>
    </source>
</evidence>
<sequence>MQKITPATPRKHPLSFSDGNLAILTYDQYFLVHQGFLRRHSSVLDAEIKMVLNQSQTSLEGLPVLDVQEDPNDIYHFLLALYDGISDLKYDRDSFDIVASLLRLSTRFQVVHLRKELLRGLSAMWPNSLSNWDIREVNATNDFGIYEPRASIPHPITVINLARRVDAPEILPSAFYDLSRCSSARVAQGHMCTLTQELHQLSQDDLLSLLKGREHASRFLSTFLVHYVEGMAPSAACIYRRQTDITRRRPCQSAFEGITFALLRDSNDVLGQRSSDPLFILMDAELMLTRYDGERNLRPCEFCREEFGALLDSAREEFWRQIPQFFAFLDGSNHFEFDGEGGNSVIAHMEHVDR</sequence>
<protein>
    <recommendedName>
        <fullName evidence="3">BTB domain-containing protein</fullName>
    </recommendedName>
</protein>
<dbReference type="Proteomes" id="UP000054988">
    <property type="component" value="Unassembled WGS sequence"/>
</dbReference>
<proteinExistence type="predicted"/>
<accession>A0A0W0GC31</accession>
<evidence type="ECO:0000313" key="1">
    <source>
        <dbReference type="EMBL" id="KTB46098.1"/>
    </source>
</evidence>
<comment type="caution">
    <text evidence="1">The sequence shown here is derived from an EMBL/GenBank/DDBJ whole genome shotgun (WGS) entry which is preliminary data.</text>
</comment>
<dbReference type="AlphaFoldDB" id="A0A0W0GC31"/>
<dbReference type="EMBL" id="LATX01000498">
    <property type="protein sequence ID" value="KTB46098.1"/>
    <property type="molecule type" value="Genomic_DNA"/>
</dbReference>
<dbReference type="eggNOG" id="ENOG502SJ61">
    <property type="taxonomic scope" value="Eukaryota"/>
</dbReference>
<name>A0A0W0GC31_MONRR</name>
<evidence type="ECO:0008006" key="3">
    <source>
        <dbReference type="Google" id="ProtNLM"/>
    </source>
</evidence>